<dbReference type="EMBL" id="LUGG01000006">
    <property type="protein sequence ID" value="OBZ74042.1"/>
    <property type="molecule type" value="Genomic_DNA"/>
</dbReference>
<dbReference type="InterPro" id="IPR018957">
    <property type="entry name" value="Znf_C3HC4_RING-type"/>
</dbReference>
<dbReference type="InterPro" id="IPR013083">
    <property type="entry name" value="Znf_RING/FYVE/PHD"/>
</dbReference>
<comment type="caution">
    <text evidence="7">The sequence shown here is derived from an EMBL/GenBank/DDBJ whole genome shotgun (WGS) entry which is preliminary data.</text>
</comment>
<dbReference type="InterPro" id="IPR001841">
    <property type="entry name" value="Znf_RING"/>
</dbReference>
<dbReference type="SMART" id="SM00184">
    <property type="entry name" value="RING"/>
    <property type="match status" value="1"/>
</dbReference>
<evidence type="ECO:0000256" key="4">
    <source>
        <dbReference type="PROSITE-ProRule" id="PRU00175"/>
    </source>
</evidence>
<reference evidence="7 8" key="1">
    <citation type="submission" date="2016-03" db="EMBL/GenBank/DDBJ databases">
        <title>Whole genome sequencing of Grifola frondosa 9006-11.</title>
        <authorList>
            <person name="Min B."/>
            <person name="Park H."/>
            <person name="Kim J.-G."/>
            <person name="Cho H."/>
            <person name="Oh Y.-L."/>
            <person name="Kong W.-S."/>
            <person name="Choi I.-G."/>
        </authorList>
    </citation>
    <scope>NUCLEOTIDE SEQUENCE [LARGE SCALE GENOMIC DNA]</scope>
    <source>
        <strain evidence="7 8">9006-11</strain>
    </source>
</reference>
<dbReference type="Pfam" id="PF00097">
    <property type="entry name" value="zf-C3HC4"/>
    <property type="match status" value="1"/>
</dbReference>
<dbReference type="PROSITE" id="PS50089">
    <property type="entry name" value="ZF_RING_2"/>
    <property type="match status" value="1"/>
</dbReference>
<evidence type="ECO:0000256" key="2">
    <source>
        <dbReference type="ARBA" id="ARBA00022771"/>
    </source>
</evidence>
<proteinExistence type="predicted"/>
<evidence type="ECO:0000256" key="1">
    <source>
        <dbReference type="ARBA" id="ARBA00022723"/>
    </source>
</evidence>
<dbReference type="PROSITE" id="PS00518">
    <property type="entry name" value="ZF_RING_1"/>
    <property type="match status" value="1"/>
</dbReference>
<evidence type="ECO:0000313" key="8">
    <source>
        <dbReference type="Proteomes" id="UP000092993"/>
    </source>
</evidence>
<dbReference type="Gene3D" id="3.30.40.10">
    <property type="entry name" value="Zinc/RING finger domain, C3HC4 (zinc finger)"/>
    <property type="match status" value="1"/>
</dbReference>
<keyword evidence="2 4" id="KW-0863">Zinc-finger</keyword>
<accession>A0A1C7MB59</accession>
<dbReference type="AlphaFoldDB" id="A0A1C7MB59"/>
<feature type="compositionally biased region" description="Polar residues" evidence="5">
    <location>
        <begin position="119"/>
        <end position="131"/>
    </location>
</feature>
<dbReference type="STRING" id="5627.A0A1C7MB59"/>
<dbReference type="OrthoDB" id="6105938at2759"/>
<keyword evidence="8" id="KW-1185">Reference proteome</keyword>
<evidence type="ECO:0000313" key="7">
    <source>
        <dbReference type="EMBL" id="OBZ74042.1"/>
    </source>
</evidence>
<keyword evidence="1" id="KW-0479">Metal-binding</keyword>
<dbReference type="GO" id="GO:0008270">
    <property type="term" value="F:zinc ion binding"/>
    <property type="evidence" value="ECO:0007669"/>
    <property type="project" value="UniProtKB-KW"/>
</dbReference>
<dbReference type="Proteomes" id="UP000092993">
    <property type="component" value="Unassembled WGS sequence"/>
</dbReference>
<feature type="region of interest" description="Disordered" evidence="5">
    <location>
        <begin position="1"/>
        <end position="134"/>
    </location>
</feature>
<evidence type="ECO:0000256" key="3">
    <source>
        <dbReference type="ARBA" id="ARBA00022833"/>
    </source>
</evidence>
<keyword evidence="3" id="KW-0862">Zinc</keyword>
<sequence length="394" mass="44020">MITRSSSVRRGRSKTAGVQRGSGTQKPSRSGLAAASIRSKPQETRKARSRSVVVVEVERRTKTRPAADPPKTNVRKRASSAPTKKPIASSPARKTRSIARKSIGDSSPPARTTSRKPTTRGSAAKSSSQLKSRVKQSDLLEMKIVWSRSSASAISSGGGFELPEVAAQSNSRLHKRQRTLVKKEQELSRKEEHLEKQELALQKRMKETDDLAVSLVLNRAEDALAQLEEQFTCALCFDVMACPYTLIPSQCGHTYCALCILKWMFSHVHRDCGYWHEALECPLCRTRLPFAAEQIPRSRFTCPLTANRLADKIVNDLIKVLREEPKVASSSEGKKDKTALEDDGMIATWRDGGTSRREWEQRDRRGREEATFLANNWAVLNADEFIAMKDRLGM</sequence>
<evidence type="ECO:0000259" key="6">
    <source>
        <dbReference type="PROSITE" id="PS50089"/>
    </source>
</evidence>
<dbReference type="SUPFAM" id="SSF57850">
    <property type="entry name" value="RING/U-box"/>
    <property type="match status" value="1"/>
</dbReference>
<organism evidence="7 8">
    <name type="scientific">Grifola frondosa</name>
    <name type="common">Maitake</name>
    <name type="synonym">Polyporus frondosus</name>
    <dbReference type="NCBI Taxonomy" id="5627"/>
    <lineage>
        <taxon>Eukaryota</taxon>
        <taxon>Fungi</taxon>
        <taxon>Dikarya</taxon>
        <taxon>Basidiomycota</taxon>
        <taxon>Agaricomycotina</taxon>
        <taxon>Agaricomycetes</taxon>
        <taxon>Polyporales</taxon>
        <taxon>Grifolaceae</taxon>
        <taxon>Grifola</taxon>
    </lineage>
</organism>
<name>A0A1C7MB59_GRIFR</name>
<dbReference type="InterPro" id="IPR017907">
    <property type="entry name" value="Znf_RING_CS"/>
</dbReference>
<protein>
    <recommendedName>
        <fullName evidence="6">RING-type domain-containing protein</fullName>
    </recommendedName>
</protein>
<feature type="domain" description="RING-type" evidence="6">
    <location>
        <begin position="233"/>
        <end position="285"/>
    </location>
</feature>
<gene>
    <name evidence="7" type="ORF">A0H81_06165</name>
</gene>
<evidence type="ECO:0000256" key="5">
    <source>
        <dbReference type="SAM" id="MobiDB-lite"/>
    </source>
</evidence>